<evidence type="ECO:0000256" key="6">
    <source>
        <dbReference type="ARBA" id="ARBA00022989"/>
    </source>
</evidence>
<feature type="transmembrane region" description="Helical" evidence="8">
    <location>
        <begin position="12"/>
        <end position="37"/>
    </location>
</feature>
<keyword evidence="2" id="KW-0813">Transport</keyword>
<evidence type="ECO:0000256" key="8">
    <source>
        <dbReference type="SAM" id="Phobius"/>
    </source>
</evidence>
<dbReference type="AlphaFoldDB" id="A0A9W7DEF7"/>
<evidence type="ECO:0000256" key="4">
    <source>
        <dbReference type="ARBA" id="ARBA00022519"/>
    </source>
</evidence>
<keyword evidence="4" id="KW-0997">Cell inner membrane</keyword>
<dbReference type="Pfam" id="PF20398">
    <property type="entry name" value="DUF6691"/>
    <property type="match status" value="1"/>
</dbReference>
<dbReference type="OrthoDB" id="10254418at2759"/>
<keyword evidence="3" id="KW-1003">Cell membrane</keyword>
<proteinExistence type="predicted"/>
<feature type="transmembrane region" description="Helical" evidence="8">
    <location>
        <begin position="92"/>
        <end position="116"/>
    </location>
</feature>
<feature type="transmembrane region" description="Helical" evidence="8">
    <location>
        <begin position="123"/>
        <end position="143"/>
    </location>
</feature>
<gene>
    <name evidence="9" type="ORF">Amon01_000209000</name>
</gene>
<dbReference type="InterPro" id="IPR007272">
    <property type="entry name" value="Sulf_transp_TsuA/YedE"/>
</dbReference>
<evidence type="ECO:0000256" key="3">
    <source>
        <dbReference type="ARBA" id="ARBA00022475"/>
    </source>
</evidence>
<dbReference type="PANTHER" id="PTHR30574">
    <property type="entry name" value="INNER MEMBRANE PROTEIN YEDE"/>
    <property type="match status" value="1"/>
</dbReference>
<feature type="transmembrane region" description="Helical" evidence="8">
    <location>
        <begin position="299"/>
        <end position="321"/>
    </location>
</feature>
<keyword evidence="7 8" id="KW-0472">Membrane</keyword>
<dbReference type="PANTHER" id="PTHR30574:SF1">
    <property type="entry name" value="SULPHUR TRANSPORT DOMAIN-CONTAINING PROTEIN"/>
    <property type="match status" value="1"/>
</dbReference>
<accession>A0A9W7DEF7</accession>
<keyword evidence="10" id="KW-1185">Reference proteome</keyword>
<feature type="transmembrane region" description="Helical" evidence="8">
    <location>
        <begin position="333"/>
        <end position="351"/>
    </location>
</feature>
<feature type="transmembrane region" description="Helical" evidence="8">
    <location>
        <begin position="172"/>
        <end position="188"/>
    </location>
</feature>
<reference evidence="9" key="1">
    <citation type="submission" date="2023-04" db="EMBL/GenBank/DDBJ databases">
        <title>Ambrosiozyma monospora NBRC 1965.</title>
        <authorList>
            <person name="Ichikawa N."/>
            <person name="Sato H."/>
            <person name="Tonouchi N."/>
        </authorList>
    </citation>
    <scope>NUCLEOTIDE SEQUENCE</scope>
    <source>
        <strain evidence="9">NBRC 1965</strain>
    </source>
</reference>
<feature type="transmembrane region" description="Helical" evidence="8">
    <location>
        <begin position="209"/>
        <end position="234"/>
    </location>
</feature>
<evidence type="ECO:0000256" key="7">
    <source>
        <dbReference type="ARBA" id="ARBA00023136"/>
    </source>
</evidence>
<keyword evidence="5 8" id="KW-0812">Transmembrane</keyword>
<dbReference type="EMBL" id="BSXU01000711">
    <property type="protein sequence ID" value="GMG21565.1"/>
    <property type="molecule type" value="Genomic_DNA"/>
</dbReference>
<name>A0A9W7DEF7_AMBMO</name>
<dbReference type="Proteomes" id="UP001165063">
    <property type="component" value="Unassembled WGS sequence"/>
</dbReference>
<dbReference type="InterPro" id="IPR046513">
    <property type="entry name" value="DUF6691"/>
</dbReference>
<organism evidence="9 10">
    <name type="scientific">Ambrosiozyma monospora</name>
    <name type="common">Yeast</name>
    <name type="synonym">Endomycopsis monosporus</name>
    <dbReference type="NCBI Taxonomy" id="43982"/>
    <lineage>
        <taxon>Eukaryota</taxon>
        <taxon>Fungi</taxon>
        <taxon>Dikarya</taxon>
        <taxon>Ascomycota</taxon>
        <taxon>Saccharomycotina</taxon>
        <taxon>Pichiomycetes</taxon>
        <taxon>Pichiales</taxon>
        <taxon>Pichiaceae</taxon>
        <taxon>Ambrosiozyma</taxon>
    </lineage>
</organism>
<comment type="subcellular location">
    <subcellularLocation>
        <location evidence="1">Cell inner membrane</location>
        <topology evidence="1">Multi-pass membrane protein</topology>
    </subcellularLocation>
</comment>
<evidence type="ECO:0000256" key="5">
    <source>
        <dbReference type="ARBA" id="ARBA00022692"/>
    </source>
</evidence>
<sequence length="352" mass="38815">MFTPVESLIGALLIQCSVTSYMLIQGQVIGFSSIIYTMAFAPSIHSTSIVFGIYLSTQFIARYMMHILPVFALFTAPDGSNPWLISGTMENYVLSGGLVGFGTCLGCGCTSGHFIAGLSRLRWRSVVAVGCFMFSGVAIVSVLDNGITCVGGKLPCYAYDPGFHVLKHNQHVMFPLLGVAFVHSYLWLPVVSRLVKRMGNPWLIKVQQFYVGMSSGFFFGSGLIVSGMTVYYKVLGFLSMLRLEKFDPSLMIIAVFVIIPNYFIWKKFIPQSKLECSVKKPILAESYQLNFSNRTPFKFIIGNLIFGLGWGLAGICPGPGLIGACLSSKIDSMVYWIFSYLGCYTIAKKIFK</sequence>
<feature type="transmembrane region" description="Helical" evidence="8">
    <location>
        <begin position="246"/>
        <end position="265"/>
    </location>
</feature>
<keyword evidence="6 8" id="KW-1133">Transmembrane helix</keyword>
<comment type="caution">
    <text evidence="9">The sequence shown here is derived from an EMBL/GenBank/DDBJ whole genome shotgun (WGS) entry which is preliminary data.</text>
</comment>
<evidence type="ECO:0000313" key="10">
    <source>
        <dbReference type="Proteomes" id="UP001165063"/>
    </source>
</evidence>
<evidence type="ECO:0000256" key="1">
    <source>
        <dbReference type="ARBA" id="ARBA00004429"/>
    </source>
</evidence>
<dbReference type="GO" id="GO:0005886">
    <property type="term" value="C:plasma membrane"/>
    <property type="evidence" value="ECO:0007669"/>
    <property type="project" value="UniProtKB-SubCell"/>
</dbReference>
<evidence type="ECO:0000313" key="9">
    <source>
        <dbReference type="EMBL" id="GMG21565.1"/>
    </source>
</evidence>
<evidence type="ECO:0000256" key="2">
    <source>
        <dbReference type="ARBA" id="ARBA00022448"/>
    </source>
</evidence>
<protein>
    <submittedName>
        <fullName evidence="9">Unnamed protein product</fullName>
    </submittedName>
</protein>